<feature type="region of interest" description="Disordered" evidence="1">
    <location>
        <begin position="244"/>
        <end position="267"/>
    </location>
</feature>
<evidence type="ECO:0000313" key="3">
    <source>
        <dbReference type="EMBL" id="PRY25608.1"/>
    </source>
</evidence>
<dbReference type="OrthoDB" id="1116175at2"/>
<sequence>MRYATAFLLICLTACCGLNQARAQGKYIIGTVVDQVSKKPVDKVTVINKRTTQRARTNAAGRFFLTLLPGDSIILNSQLYNRVGIRYDGSDNPTIVARALPPMPYRVVDLAEVTVTGKRYEEVKREIREILDEPVASRKVTGEQAFDRLADGAGVTLLYELFGKRPKSDRKAYYIMQQDRRHALALERFRLLVEQATSLKPDEVDRFYDYCDFDDDFLLKAADYDLINAIQQMRNQYYLNPRRSNGIVADPEQSSQPPARQQSGQRP</sequence>
<evidence type="ECO:0000256" key="2">
    <source>
        <dbReference type="SAM" id="SignalP"/>
    </source>
</evidence>
<dbReference type="Proteomes" id="UP000238375">
    <property type="component" value="Unassembled WGS sequence"/>
</dbReference>
<evidence type="ECO:0008006" key="5">
    <source>
        <dbReference type="Google" id="ProtNLM"/>
    </source>
</evidence>
<name>A0A2T0RWS1_9BACT</name>
<keyword evidence="4" id="KW-1185">Reference proteome</keyword>
<dbReference type="SUPFAM" id="SSF49464">
    <property type="entry name" value="Carboxypeptidase regulatory domain-like"/>
    <property type="match status" value="1"/>
</dbReference>
<dbReference type="AlphaFoldDB" id="A0A2T0RWS1"/>
<evidence type="ECO:0000313" key="4">
    <source>
        <dbReference type="Proteomes" id="UP000238375"/>
    </source>
</evidence>
<proteinExistence type="predicted"/>
<gene>
    <name evidence="3" type="ORF">CLV58_1379</name>
</gene>
<keyword evidence="2" id="KW-0732">Signal</keyword>
<feature type="chain" id="PRO_5015690597" description="Carboxypeptidase-like protein" evidence="2">
    <location>
        <begin position="24"/>
        <end position="267"/>
    </location>
</feature>
<accession>A0A2T0RWS1</accession>
<dbReference type="EMBL" id="PVTE01000037">
    <property type="protein sequence ID" value="PRY25608.1"/>
    <property type="molecule type" value="Genomic_DNA"/>
</dbReference>
<reference evidence="3 4" key="1">
    <citation type="submission" date="2018-03" db="EMBL/GenBank/DDBJ databases">
        <title>Genomic Encyclopedia of Archaeal and Bacterial Type Strains, Phase II (KMG-II): from individual species to whole genera.</title>
        <authorList>
            <person name="Goeker M."/>
        </authorList>
    </citation>
    <scope>NUCLEOTIDE SEQUENCE [LARGE SCALE GENOMIC DNA]</scope>
    <source>
        <strain evidence="3 4">DSM 28354</strain>
    </source>
</reference>
<protein>
    <recommendedName>
        <fullName evidence="5">Carboxypeptidase-like protein</fullName>
    </recommendedName>
</protein>
<dbReference type="InterPro" id="IPR008969">
    <property type="entry name" value="CarboxyPept-like_regulatory"/>
</dbReference>
<feature type="signal peptide" evidence="2">
    <location>
        <begin position="1"/>
        <end position="23"/>
    </location>
</feature>
<organism evidence="3 4">
    <name type="scientific">Spirosoma oryzae</name>
    <dbReference type="NCBI Taxonomy" id="1469603"/>
    <lineage>
        <taxon>Bacteria</taxon>
        <taxon>Pseudomonadati</taxon>
        <taxon>Bacteroidota</taxon>
        <taxon>Cytophagia</taxon>
        <taxon>Cytophagales</taxon>
        <taxon>Cytophagaceae</taxon>
        <taxon>Spirosoma</taxon>
    </lineage>
</organism>
<feature type="compositionally biased region" description="Polar residues" evidence="1">
    <location>
        <begin position="252"/>
        <end position="267"/>
    </location>
</feature>
<comment type="caution">
    <text evidence="3">The sequence shown here is derived from an EMBL/GenBank/DDBJ whole genome shotgun (WGS) entry which is preliminary data.</text>
</comment>
<dbReference type="RefSeq" id="WP_106140669.1">
    <property type="nucleotide sequence ID" value="NZ_PVTE01000037.1"/>
</dbReference>
<dbReference type="Gene3D" id="2.60.40.1120">
    <property type="entry name" value="Carboxypeptidase-like, regulatory domain"/>
    <property type="match status" value="1"/>
</dbReference>
<evidence type="ECO:0000256" key="1">
    <source>
        <dbReference type="SAM" id="MobiDB-lite"/>
    </source>
</evidence>